<accession>A0ABQ7FHT0</accession>
<dbReference type="Proteomes" id="UP000621266">
    <property type="component" value="Unassembled WGS sequence"/>
</dbReference>
<evidence type="ECO:0000313" key="2">
    <source>
        <dbReference type="EMBL" id="KAF4407924.1"/>
    </source>
</evidence>
<dbReference type="NCBIfam" id="TIGR03882">
    <property type="entry name" value="cyclo_dehyd_2"/>
    <property type="match status" value="1"/>
</dbReference>
<dbReference type="InterPro" id="IPR035985">
    <property type="entry name" value="Ubiquitin-activating_enz"/>
</dbReference>
<dbReference type="Gene3D" id="3.90.930.60">
    <property type="match status" value="1"/>
</dbReference>
<dbReference type="PROSITE" id="PS51664">
    <property type="entry name" value="YCAO"/>
    <property type="match status" value="1"/>
</dbReference>
<dbReference type="NCBIfam" id="TIGR03604">
    <property type="entry name" value="TOMM_cyclo_SagD"/>
    <property type="match status" value="1"/>
</dbReference>
<name>A0ABQ7FHT0_9ACTN</name>
<evidence type="ECO:0000313" key="3">
    <source>
        <dbReference type="Proteomes" id="UP000621266"/>
    </source>
</evidence>
<dbReference type="EMBL" id="WHPN01000295">
    <property type="protein sequence ID" value="KAF4407924.1"/>
    <property type="molecule type" value="Genomic_DNA"/>
</dbReference>
<dbReference type="InterPro" id="IPR022291">
    <property type="entry name" value="Bacteriocin_synth_cyclodeHase"/>
</dbReference>
<dbReference type="InterPro" id="IPR027624">
    <property type="entry name" value="TOMM_cyclo_SagD"/>
</dbReference>
<keyword evidence="3" id="KW-1185">Reference proteome</keyword>
<feature type="domain" description="YcaO" evidence="1">
    <location>
        <begin position="401"/>
        <end position="771"/>
    </location>
</feature>
<dbReference type="RefSeq" id="WP_156206524.1">
    <property type="nucleotide sequence ID" value="NZ_WHPN01000295.1"/>
</dbReference>
<evidence type="ECO:0000259" key="1">
    <source>
        <dbReference type="PROSITE" id="PS51664"/>
    </source>
</evidence>
<gene>
    <name evidence="2" type="ORF">GCU69_17045</name>
</gene>
<protein>
    <submittedName>
        <fullName evidence="2">TOMM leader peptide-binding protein</fullName>
    </submittedName>
</protein>
<proteinExistence type="predicted"/>
<dbReference type="PANTHER" id="PTHR37809:SF1">
    <property type="entry name" value="RIBOSOMAL PROTEIN S12 METHYLTHIOTRANSFERASE ACCESSORY FACTOR YCAO"/>
    <property type="match status" value="1"/>
</dbReference>
<dbReference type="Gene3D" id="3.30.1330.230">
    <property type="match status" value="1"/>
</dbReference>
<organism evidence="2 3">
    <name type="scientific">Streptomyces lycii</name>
    <dbReference type="NCBI Taxonomy" id="2654337"/>
    <lineage>
        <taxon>Bacteria</taxon>
        <taxon>Bacillati</taxon>
        <taxon>Actinomycetota</taxon>
        <taxon>Actinomycetes</taxon>
        <taxon>Kitasatosporales</taxon>
        <taxon>Streptomycetaceae</taxon>
        <taxon>Streptomyces</taxon>
    </lineage>
</organism>
<dbReference type="NCBIfam" id="TIGR00702">
    <property type="entry name" value="YcaO-type kinase domain"/>
    <property type="match status" value="1"/>
</dbReference>
<dbReference type="Gene3D" id="3.30.160.660">
    <property type="match status" value="1"/>
</dbReference>
<dbReference type="InterPro" id="IPR003776">
    <property type="entry name" value="YcaO-like_dom"/>
</dbReference>
<sequence>MRASEEAADGRPFVGFKRHLRAEVVPGEAVYLLSVRGVTALHGRHVESLAPLLDGTRTLEGLLADASSTVPAAEAGRVIGDLARAKVIGYHSSGAAGEADESAAAYWDLAGLDGARAAAAVRSATVRLVTVGRVDAEDARSACHASGLEVTGPCGPAELGPAPAGAGFSLVLCDDYLAPELAEVDAWHRAAGRPWLLARPCGAEPWTGPVFRPDDGPCWSCLAHRLRAHRQSEIPVQRALGADGPVRRPPASVAAGRAMGLHMAVLEAAKWAAGVREASQDSVCTLDTLTMRSGHHTVQRRPQCPECGDPGLVAARGQRPVTVVSRPKAAYGGGNDRALTPEQMRARYAHLVSPVTGIVTELRRDPRLPDGLNCVTSGRNLALGPRSLAEVRGGLRSLSGGKGVTAAEAEVGALCEAVERYSGTRQGDEATIRGTLNGLGEETVHPNACQLFADAQFRDRDRWNAGHSLFHQVPEPFDPDRPVDWTPVWSLTDGTRRLLPTSMLYFSYGTGRPGLPRADSNGNAAGSSPEDAIVQGFLELVERDAVAQWWYNRTRHPAVDLDSFDEPWLATVRDTCARLHRELWVLDLTADFGIPVMAAVSRRTDKEAEDISFGFGAHFDPRLALRRAVTEMNQLLVSVAGIGVSTSEYPVADPELVSWWTRATARNQPYLRPDPAEFPRTVSHFAYSSHQDLQEDVDTARKLVQAHGMELLVLDQTRPDVGLPVVKVLIPGMRHFWARFSPGRLFDVPVRLGRLGRPTPYADLNPIPLFV</sequence>
<dbReference type="Pfam" id="PF02624">
    <property type="entry name" value="YcaO"/>
    <property type="match status" value="1"/>
</dbReference>
<dbReference type="PANTHER" id="PTHR37809">
    <property type="entry name" value="RIBOSOMAL PROTEIN S12 METHYLTHIOTRANSFERASE ACCESSORY FACTOR YCAO"/>
    <property type="match status" value="1"/>
</dbReference>
<comment type="caution">
    <text evidence="2">The sequence shown here is derived from an EMBL/GenBank/DDBJ whole genome shotgun (WGS) entry which is preliminary data.</text>
</comment>
<dbReference type="Gene3D" id="3.30.40.250">
    <property type="match status" value="1"/>
</dbReference>
<dbReference type="SUPFAM" id="SSF69572">
    <property type="entry name" value="Activating enzymes of the ubiquitin-like proteins"/>
    <property type="match status" value="1"/>
</dbReference>
<dbReference type="Gene3D" id="3.40.50.720">
    <property type="entry name" value="NAD(P)-binding Rossmann-like Domain"/>
    <property type="match status" value="1"/>
</dbReference>
<reference evidence="2 3" key="1">
    <citation type="submission" date="2019-10" db="EMBL/GenBank/DDBJ databases">
        <title>Streptomyces tenebrisbrunneis sp.nov., an endogenous actinomycete isolated from of Lycium ruthenicum.</title>
        <authorList>
            <person name="Ma L."/>
        </authorList>
    </citation>
    <scope>NUCLEOTIDE SEQUENCE [LARGE SCALE GENOMIC DNA]</scope>
    <source>
        <strain evidence="2 3">TRM 66187</strain>
    </source>
</reference>